<dbReference type="VEuPathDB" id="FungiDB:CLCR_03179"/>
<keyword evidence="2" id="KW-1185">Reference proteome</keyword>
<dbReference type="EMBL" id="LGRB01000003">
    <property type="protein sequence ID" value="OCT54749.1"/>
    <property type="molecule type" value="Genomic_DNA"/>
</dbReference>
<proteinExistence type="predicted"/>
<gene>
    <name evidence="1" type="ORF">CLCR_03179</name>
</gene>
<accession>A0A1C1D1T9</accession>
<dbReference type="Proteomes" id="UP000094526">
    <property type="component" value="Unassembled WGS sequence"/>
</dbReference>
<protein>
    <submittedName>
        <fullName evidence="1">Uncharacterized protein</fullName>
    </submittedName>
</protein>
<name>A0A1C1D1T9_9EURO</name>
<sequence>MAQRPHGNNGWVARPGSSTASKAFLAGSKSLLKWTAPQEGRDAHLAGGVRRRQRVHGKVVSLFSGVKASCAQFPVGRPVVVGAPDGYEEGAKGACWVGERRTKLSLRRTDTPSKVHGC</sequence>
<reference evidence="2" key="1">
    <citation type="submission" date="2015-07" db="EMBL/GenBank/DDBJ databases">
        <authorList>
            <person name="Teixeira M.M."/>
            <person name="Souza R.C."/>
            <person name="Almeida L.G."/>
            <person name="Vicente V.A."/>
            <person name="de Hoog S."/>
            <person name="Bocca A.L."/>
            <person name="de Almeida S.R."/>
            <person name="Vasconcelos A.T."/>
            <person name="Felipe M.S."/>
        </authorList>
    </citation>
    <scope>NUCLEOTIDE SEQUENCE [LARGE SCALE GENOMIC DNA]</scope>
    <source>
        <strain evidence="2">KSF</strain>
    </source>
</reference>
<dbReference type="AlphaFoldDB" id="A0A1C1D1T9"/>
<organism evidence="1 2">
    <name type="scientific">Cladophialophora carrionii</name>
    <dbReference type="NCBI Taxonomy" id="86049"/>
    <lineage>
        <taxon>Eukaryota</taxon>
        <taxon>Fungi</taxon>
        <taxon>Dikarya</taxon>
        <taxon>Ascomycota</taxon>
        <taxon>Pezizomycotina</taxon>
        <taxon>Eurotiomycetes</taxon>
        <taxon>Chaetothyriomycetidae</taxon>
        <taxon>Chaetothyriales</taxon>
        <taxon>Herpotrichiellaceae</taxon>
        <taxon>Cladophialophora</taxon>
    </lineage>
</organism>
<evidence type="ECO:0000313" key="1">
    <source>
        <dbReference type="EMBL" id="OCT54749.1"/>
    </source>
</evidence>
<evidence type="ECO:0000313" key="2">
    <source>
        <dbReference type="Proteomes" id="UP000094526"/>
    </source>
</evidence>
<comment type="caution">
    <text evidence="1">The sequence shown here is derived from an EMBL/GenBank/DDBJ whole genome shotgun (WGS) entry which is preliminary data.</text>
</comment>